<sequence>MGARCGKGAVSHRAFYRYRIGGNDVEVMAGLRIEHEAGLFDFPFDRSAIAAERGGGRLPLSLLEDWWLLYSLMPATSKQAKAAALQRHLLDKGLARADRLAALSRLPLPVEIARQIRLLLGDS</sequence>
<name>A0ABR5AJX2_9BACL</name>
<accession>A0ABR5AJX2</accession>
<proteinExistence type="predicted"/>
<dbReference type="Gene3D" id="3.30.460.40">
    <property type="match status" value="1"/>
</dbReference>
<reference evidence="1 2" key="1">
    <citation type="submission" date="2014-12" db="EMBL/GenBank/DDBJ databases">
        <title>Draft genome sequence of Paenibacillus kamchatkensis strain B-2647.</title>
        <authorList>
            <person name="Karlyshev A.V."/>
            <person name="Kudryashova E.B."/>
        </authorList>
    </citation>
    <scope>NUCLEOTIDE SEQUENCE [LARGE SCALE GENOMIC DNA]</scope>
    <source>
        <strain evidence="1 2">VKM B-2647</strain>
    </source>
</reference>
<protein>
    <submittedName>
        <fullName evidence="1">Uncharacterized protein</fullName>
    </submittedName>
</protein>
<dbReference type="SUPFAM" id="SSF81301">
    <property type="entry name" value="Nucleotidyltransferase"/>
    <property type="match status" value="1"/>
</dbReference>
<evidence type="ECO:0000313" key="2">
    <source>
        <dbReference type="Proteomes" id="UP000031967"/>
    </source>
</evidence>
<evidence type="ECO:0000313" key="1">
    <source>
        <dbReference type="EMBL" id="KIL41058.1"/>
    </source>
</evidence>
<gene>
    <name evidence="1" type="ORF">SD70_09615</name>
</gene>
<keyword evidence="2" id="KW-1185">Reference proteome</keyword>
<comment type="caution">
    <text evidence="1">The sequence shown here is derived from an EMBL/GenBank/DDBJ whole genome shotgun (WGS) entry which is preliminary data.</text>
</comment>
<dbReference type="EMBL" id="JXAK01000013">
    <property type="protein sequence ID" value="KIL41058.1"/>
    <property type="molecule type" value="Genomic_DNA"/>
</dbReference>
<organism evidence="1 2">
    <name type="scientific">Gordoniibacillus kamchatkensis</name>
    <dbReference type="NCBI Taxonomy" id="1590651"/>
    <lineage>
        <taxon>Bacteria</taxon>
        <taxon>Bacillati</taxon>
        <taxon>Bacillota</taxon>
        <taxon>Bacilli</taxon>
        <taxon>Bacillales</taxon>
        <taxon>Paenibacillaceae</taxon>
        <taxon>Gordoniibacillus</taxon>
    </lineage>
</organism>
<dbReference type="Proteomes" id="UP000031967">
    <property type="component" value="Unassembled WGS sequence"/>
</dbReference>
<dbReference type="InterPro" id="IPR043519">
    <property type="entry name" value="NT_sf"/>
</dbReference>